<protein>
    <submittedName>
        <fullName evidence="1">Uncharacterized protein</fullName>
    </submittedName>
</protein>
<sequence>MVSSINIAFSFSSFLDDRETQYVEPPFSIKVAILFSFSNILSFHIFSQPFYLDKFSSFSEPKHFLDFAHTESPLCLLMGISMRQN</sequence>
<evidence type="ECO:0000313" key="2">
    <source>
        <dbReference type="Proteomes" id="UP000297713"/>
    </source>
</evidence>
<dbReference type="EMBL" id="LXQC01000176">
    <property type="protein sequence ID" value="TFE66578.1"/>
    <property type="molecule type" value="Genomic_DNA"/>
</dbReference>
<organism evidence="1 2">
    <name type="scientific">Methylacidiphilum caldifontis</name>
    <dbReference type="NCBI Taxonomy" id="2795386"/>
    <lineage>
        <taxon>Bacteria</taxon>
        <taxon>Pseudomonadati</taxon>
        <taxon>Verrucomicrobiota</taxon>
        <taxon>Methylacidiphilae</taxon>
        <taxon>Methylacidiphilales</taxon>
        <taxon>Methylacidiphilaceae</taxon>
        <taxon>Methylacidiphilum (ex Ratnadevi et al. 2023)</taxon>
    </lineage>
</organism>
<proteinExistence type="predicted"/>
<name>A0A4Y8P844_9BACT</name>
<accession>A0A4Y8P844</accession>
<evidence type="ECO:0000313" key="1">
    <source>
        <dbReference type="EMBL" id="TFE66578.1"/>
    </source>
</evidence>
<comment type="caution">
    <text evidence="1">The sequence shown here is derived from an EMBL/GenBank/DDBJ whole genome shotgun (WGS) entry which is preliminary data.</text>
</comment>
<gene>
    <name evidence="1" type="ORF">A7Q10_02040</name>
</gene>
<keyword evidence="2" id="KW-1185">Reference proteome</keyword>
<reference evidence="1 2" key="1">
    <citation type="submission" date="2016-05" db="EMBL/GenBank/DDBJ databases">
        <title>Diversity and Homogeneity among Thermoacidophilic Verrucomicrobia Methanotrophs Linked with Geographical Origin.</title>
        <authorList>
            <person name="Erikstad H.-A."/>
            <person name="Smestad N.B."/>
            <person name="Ceballos R.M."/>
            <person name="Birkeland N.-K."/>
        </authorList>
    </citation>
    <scope>NUCLEOTIDE SEQUENCE [LARGE SCALE GENOMIC DNA]</scope>
    <source>
        <strain evidence="1 2">Phi</strain>
    </source>
</reference>
<dbReference type="AlphaFoldDB" id="A0A4Y8P844"/>
<dbReference type="Proteomes" id="UP000297713">
    <property type="component" value="Unassembled WGS sequence"/>
</dbReference>